<evidence type="ECO:0000313" key="2">
    <source>
        <dbReference type="EMBL" id="MDR6536111.1"/>
    </source>
</evidence>
<dbReference type="EMBL" id="JAVDRF010000003">
    <property type="protein sequence ID" value="MDR6536111.1"/>
    <property type="molecule type" value="Genomic_DNA"/>
</dbReference>
<dbReference type="Proteomes" id="UP001184230">
    <property type="component" value="Unassembled WGS sequence"/>
</dbReference>
<proteinExistence type="predicted"/>
<sequence>MNLRDLSSLQIALGISVAAHALLLAFRFADPESFNRVFTESPLEVILVNAKTKERPDKALAIAQSSLAGGGDLDRGRATSPLPPSTFTTIGDSMEDAQRQVEAMQAQQMLLLAQIKQQLAAMPLPDPRNKGNPSEAAAREEKRRQLIEMLAEIERRVNEENARPKKRYLSPATREATYAVYVDALRRKIEARGTENFPVLSGKKLYGELTMLVTVNFDGAILGTEIIEGSGNTTLDRRAQAIVRSIGNFGKFTDAMRRQTDQIVLPSRFKFTRDETLETQVSSSSSSKP</sequence>
<reference evidence="2 3" key="1">
    <citation type="submission" date="2023-07" db="EMBL/GenBank/DDBJ databases">
        <title>Sorghum-associated microbial communities from plants grown in Nebraska, USA.</title>
        <authorList>
            <person name="Schachtman D."/>
        </authorList>
    </citation>
    <scope>NUCLEOTIDE SEQUENCE [LARGE SCALE GENOMIC DNA]</scope>
    <source>
        <strain evidence="2 3">DS1781</strain>
    </source>
</reference>
<accession>A0ABU1NDI1</accession>
<name>A0ABU1NDI1_9BURK</name>
<keyword evidence="1" id="KW-0175">Coiled coil</keyword>
<evidence type="ECO:0000313" key="3">
    <source>
        <dbReference type="Proteomes" id="UP001184230"/>
    </source>
</evidence>
<dbReference type="SUPFAM" id="SSF74653">
    <property type="entry name" value="TolA/TonB C-terminal domain"/>
    <property type="match status" value="1"/>
</dbReference>
<dbReference type="RefSeq" id="WP_309900796.1">
    <property type="nucleotide sequence ID" value="NZ_JAVDRF010000003.1"/>
</dbReference>
<dbReference type="Gene3D" id="3.30.1150.10">
    <property type="match status" value="1"/>
</dbReference>
<evidence type="ECO:0000256" key="1">
    <source>
        <dbReference type="SAM" id="Coils"/>
    </source>
</evidence>
<keyword evidence="3" id="KW-1185">Reference proteome</keyword>
<comment type="caution">
    <text evidence="2">The sequence shown here is derived from an EMBL/GenBank/DDBJ whole genome shotgun (WGS) entry which is preliminary data.</text>
</comment>
<feature type="coiled-coil region" evidence="1">
    <location>
        <begin position="94"/>
        <end position="163"/>
    </location>
</feature>
<organism evidence="2 3">
    <name type="scientific">Variovorax soli</name>
    <dbReference type="NCBI Taxonomy" id="376815"/>
    <lineage>
        <taxon>Bacteria</taxon>
        <taxon>Pseudomonadati</taxon>
        <taxon>Pseudomonadota</taxon>
        <taxon>Betaproteobacteria</taxon>
        <taxon>Burkholderiales</taxon>
        <taxon>Comamonadaceae</taxon>
        <taxon>Variovorax</taxon>
    </lineage>
</organism>
<protein>
    <submittedName>
        <fullName evidence="2">Protein TonB</fullName>
    </submittedName>
</protein>
<gene>
    <name evidence="2" type="ORF">J2739_001881</name>
</gene>